<dbReference type="AlphaFoldDB" id="A0A2T7EAS9"/>
<keyword evidence="3" id="KW-1185">Reference proteome</keyword>
<accession>A0A2T7EAS9</accession>
<gene>
    <name evidence="2" type="ORF">GQ55_3G183000</name>
</gene>
<keyword evidence="1" id="KW-1133">Transmembrane helix</keyword>
<keyword evidence="1" id="KW-0812">Transmembrane</keyword>
<dbReference type="Proteomes" id="UP000244336">
    <property type="component" value="Chromosome 3"/>
</dbReference>
<keyword evidence="1" id="KW-0472">Membrane</keyword>
<evidence type="ECO:0000313" key="2">
    <source>
        <dbReference type="EMBL" id="PUZ64938.1"/>
    </source>
</evidence>
<organism evidence="2 3">
    <name type="scientific">Panicum hallii var. hallii</name>
    <dbReference type="NCBI Taxonomy" id="1504633"/>
    <lineage>
        <taxon>Eukaryota</taxon>
        <taxon>Viridiplantae</taxon>
        <taxon>Streptophyta</taxon>
        <taxon>Embryophyta</taxon>
        <taxon>Tracheophyta</taxon>
        <taxon>Spermatophyta</taxon>
        <taxon>Magnoliopsida</taxon>
        <taxon>Liliopsida</taxon>
        <taxon>Poales</taxon>
        <taxon>Poaceae</taxon>
        <taxon>PACMAD clade</taxon>
        <taxon>Panicoideae</taxon>
        <taxon>Panicodae</taxon>
        <taxon>Paniceae</taxon>
        <taxon>Panicinae</taxon>
        <taxon>Panicum</taxon>
        <taxon>Panicum sect. Panicum</taxon>
    </lineage>
</organism>
<dbReference type="EMBL" id="CM009751">
    <property type="protein sequence ID" value="PUZ64938.1"/>
    <property type="molecule type" value="Genomic_DNA"/>
</dbReference>
<feature type="transmembrane region" description="Helical" evidence="1">
    <location>
        <begin position="111"/>
        <end position="132"/>
    </location>
</feature>
<reference evidence="2 3" key="1">
    <citation type="submission" date="2018-04" db="EMBL/GenBank/DDBJ databases">
        <title>WGS assembly of Panicum hallii var. hallii HAL2.</title>
        <authorList>
            <person name="Lovell J."/>
            <person name="Jenkins J."/>
            <person name="Lowry D."/>
            <person name="Mamidi S."/>
            <person name="Sreedasyam A."/>
            <person name="Weng X."/>
            <person name="Barry K."/>
            <person name="Bonette J."/>
            <person name="Campitelli B."/>
            <person name="Daum C."/>
            <person name="Gordon S."/>
            <person name="Gould B."/>
            <person name="Lipzen A."/>
            <person name="MacQueen A."/>
            <person name="Palacio-Mejia J."/>
            <person name="Plott C."/>
            <person name="Shakirov E."/>
            <person name="Shu S."/>
            <person name="Yoshinaga Y."/>
            <person name="Zane M."/>
            <person name="Rokhsar D."/>
            <person name="Grimwood J."/>
            <person name="Schmutz J."/>
            <person name="Juenger T."/>
        </authorList>
    </citation>
    <scope>NUCLEOTIDE SEQUENCE [LARGE SCALE GENOMIC DNA]</scope>
    <source>
        <strain evidence="3">cv. HAL2</strain>
    </source>
</reference>
<evidence type="ECO:0000313" key="3">
    <source>
        <dbReference type="Proteomes" id="UP000244336"/>
    </source>
</evidence>
<name>A0A2T7EAS9_9POAL</name>
<dbReference type="OrthoDB" id="10483982at2759"/>
<sequence>MIPLACRQWLVEGLYLVNSMNNGVRGCSPKGINHLPEYDRHNHHRHAVAQRPNHANQHQHDVGAVRVLEQPMERHLGHCHVLLAILLVFFTTLHCIGSSCGRAFFCHAAPALCQVLALLQHMAHVALLMVTFL</sequence>
<feature type="transmembrane region" description="Helical" evidence="1">
    <location>
        <begin position="81"/>
        <end position="105"/>
    </location>
</feature>
<proteinExistence type="predicted"/>
<dbReference type="Gramene" id="PUZ64938">
    <property type="protein sequence ID" value="PUZ64938"/>
    <property type="gene ID" value="GQ55_3G183000"/>
</dbReference>
<protein>
    <submittedName>
        <fullName evidence="2">Uncharacterized protein</fullName>
    </submittedName>
</protein>
<evidence type="ECO:0000256" key="1">
    <source>
        <dbReference type="SAM" id="Phobius"/>
    </source>
</evidence>